<gene>
    <name evidence="2" type="ORF">CEXT_408401</name>
</gene>
<proteinExistence type="predicted"/>
<keyword evidence="3" id="KW-1185">Reference proteome</keyword>
<evidence type="ECO:0000313" key="2">
    <source>
        <dbReference type="EMBL" id="GIY31529.1"/>
    </source>
</evidence>
<dbReference type="EMBL" id="BPLR01009388">
    <property type="protein sequence ID" value="GIY31529.1"/>
    <property type="molecule type" value="Genomic_DNA"/>
</dbReference>
<sequence length="87" mass="10398">MGPREFDRKIHAENDETCYHWSIICSFVDKSRNICCNFSRLLYHFHEFLQKMEILEPSHLRMTLSPNPSNNRALRDKVTPSRISTTW</sequence>
<comment type="caution">
    <text evidence="2">The sequence shown here is derived from an EMBL/GenBank/DDBJ whole genome shotgun (WGS) entry which is preliminary data.</text>
</comment>
<dbReference type="Proteomes" id="UP001054945">
    <property type="component" value="Unassembled WGS sequence"/>
</dbReference>
<name>A0AAV4SDX2_CAEEX</name>
<organism evidence="2 3">
    <name type="scientific">Caerostris extrusa</name>
    <name type="common">Bark spider</name>
    <name type="synonym">Caerostris bankana</name>
    <dbReference type="NCBI Taxonomy" id="172846"/>
    <lineage>
        <taxon>Eukaryota</taxon>
        <taxon>Metazoa</taxon>
        <taxon>Ecdysozoa</taxon>
        <taxon>Arthropoda</taxon>
        <taxon>Chelicerata</taxon>
        <taxon>Arachnida</taxon>
        <taxon>Araneae</taxon>
        <taxon>Araneomorphae</taxon>
        <taxon>Entelegynae</taxon>
        <taxon>Araneoidea</taxon>
        <taxon>Araneidae</taxon>
        <taxon>Caerostris</taxon>
    </lineage>
</organism>
<feature type="region of interest" description="Disordered" evidence="1">
    <location>
        <begin position="65"/>
        <end position="87"/>
    </location>
</feature>
<evidence type="ECO:0000256" key="1">
    <source>
        <dbReference type="SAM" id="MobiDB-lite"/>
    </source>
</evidence>
<accession>A0AAV4SDX2</accession>
<protein>
    <submittedName>
        <fullName evidence="2">Uncharacterized protein</fullName>
    </submittedName>
</protein>
<reference evidence="2 3" key="1">
    <citation type="submission" date="2021-06" db="EMBL/GenBank/DDBJ databases">
        <title>Caerostris extrusa draft genome.</title>
        <authorList>
            <person name="Kono N."/>
            <person name="Arakawa K."/>
        </authorList>
    </citation>
    <scope>NUCLEOTIDE SEQUENCE [LARGE SCALE GENOMIC DNA]</scope>
</reference>
<evidence type="ECO:0000313" key="3">
    <source>
        <dbReference type="Proteomes" id="UP001054945"/>
    </source>
</evidence>
<dbReference type="AlphaFoldDB" id="A0AAV4SDX2"/>